<keyword evidence="3" id="KW-1185">Reference proteome</keyword>
<evidence type="ECO:0000313" key="3">
    <source>
        <dbReference type="Proteomes" id="UP001152759"/>
    </source>
</evidence>
<protein>
    <submittedName>
        <fullName evidence="2">Uncharacterized protein</fullName>
    </submittedName>
</protein>
<dbReference type="EMBL" id="OU963863">
    <property type="protein sequence ID" value="CAH0384674.1"/>
    <property type="molecule type" value="Genomic_DNA"/>
</dbReference>
<organism evidence="2 3">
    <name type="scientific">Bemisia tabaci</name>
    <name type="common">Sweetpotato whitefly</name>
    <name type="synonym">Aleurodes tabaci</name>
    <dbReference type="NCBI Taxonomy" id="7038"/>
    <lineage>
        <taxon>Eukaryota</taxon>
        <taxon>Metazoa</taxon>
        <taxon>Ecdysozoa</taxon>
        <taxon>Arthropoda</taxon>
        <taxon>Hexapoda</taxon>
        <taxon>Insecta</taxon>
        <taxon>Pterygota</taxon>
        <taxon>Neoptera</taxon>
        <taxon>Paraneoptera</taxon>
        <taxon>Hemiptera</taxon>
        <taxon>Sternorrhyncha</taxon>
        <taxon>Aleyrodoidea</taxon>
        <taxon>Aleyrodidae</taxon>
        <taxon>Aleyrodinae</taxon>
        <taxon>Bemisia</taxon>
    </lineage>
</organism>
<sequence length="140" mass="16073">MDFIIRKFKLCQDNNLVLYDCEFVHGVNEGLLPEFSGAFRQFCPNFTEKEFGSAVLYFLDNRHMAEQKLLMEVASFPINPHGESRDQPHVVSKGQNDENSQVIVFVPSVNCMQAESRQTKKIPPVLRKPTPTRSRKLSSR</sequence>
<accession>A0A9P0EYR8</accession>
<feature type="region of interest" description="Disordered" evidence="1">
    <location>
        <begin position="115"/>
        <end position="140"/>
    </location>
</feature>
<evidence type="ECO:0000313" key="2">
    <source>
        <dbReference type="EMBL" id="CAH0384674.1"/>
    </source>
</evidence>
<evidence type="ECO:0000256" key="1">
    <source>
        <dbReference type="SAM" id="MobiDB-lite"/>
    </source>
</evidence>
<gene>
    <name evidence="2" type="ORF">BEMITA_LOCUS3974</name>
</gene>
<dbReference type="Proteomes" id="UP001152759">
    <property type="component" value="Chromosome 2"/>
</dbReference>
<proteinExistence type="predicted"/>
<reference evidence="2" key="1">
    <citation type="submission" date="2021-12" db="EMBL/GenBank/DDBJ databases">
        <authorList>
            <person name="King R."/>
        </authorList>
    </citation>
    <scope>NUCLEOTIDE SEQUENCE</scope>
</reference>
<name>A0A9P0EYR8_BEMTA</name>
<dbReference type="AlphaFoldDB" id="A0A9P0EYR8"/>